<dbReference type="InterPro" id="IPR036028">
    <property type="entry name" value="SH3-like_dom_sf"/>
</dbReference>
<dbReference type="InterPro" id="IPR050384">
    <property type="entry name" value="Endophilin_SH3RF"/>
</dbReference>
<keyword evidence="3" id="KW-0175">Coiled coil</keyword>
<feature type="region of interest" description="Disordered" evidence="6">
    <location>
        <begin position="872"/>
        <end position="954"/>
    </location>
</feature>
<dbReference type="Gene3D" id="2.30.29.30">
    <property type="entry name" value="Pleckstrin-homology domain (PH domain)/Phosphotyrosine-binding domain (PTB)"/>
    <property type="match status" value="1"/>
</dbReference>
<dbReference type="SUPFAM" id="SSF50044">
    <property type="entry name" value="SH3-domain"/>
    <property type="match status" value="3"/>
</dbReference>
<evidence type="ECO:0000259" key="8">
    <source>
        <dbReference type="PROSITE" id="PS50003"/>
    </source>
</evidence>
<dbReference type="RefSeq" id="XP_004338248.1">
    <property type="nucleotide sequence ID" value="XM_004338200.1"/>
</dbReference>
<dbReference type="PANTHER" id="PTHR14167">
    <property type="entry name" value="SH3 DOMAIN-CONTAINING"/>
    <property type="match status" value="1"/>
</dbReference>
<dbReference type="EMBL" id="KB008003">
    <property type="protein sequence ID" value="ELR16235.1"/>
    <property type="molecule type" value="Genomic_DNA"/>
</dbReference>
<dbReference type="PANTHER" id="PTHR14167:SF81">
    <property type="entry name" value="ENDOPHILIN-A"/>
    <property type="match status" value="1"/>
</dbReference>
<accession>L8GTA6</accession>
<evidence type="ECO:0000259" key="7">
    <source>
        <dbReference type="PROSITE" id="PS50002"/>
    </source>
</evidence>
<feature type="non-terminal residue" evidence="9">
    <location>
        <position position="1"/>
    </location>
</feature>
<feature type="compositionally biased region" description="Low complexity" evidence="6">
    <location>
        <begin position="87"/>
        <end position="114"/>
    </location>
</feature>
<name>L8GTA6_ACACF</name>
<dbReference type="GeneID" id="14916911"/>
<dbReference type="PRINTS" id="PR00499">
    <property type="entry name" value="P67PHOX"/>
</dbReference>
<feature type="compositionally biased region" description="Basic and acidic residues" evidence="6">
    <location>
        <begin position="251"/>
        <end position="265"/>
    </location>
</feature>
<dbReference type="STRING" id="1257118.L8GTA6"/>
<dbReference type="SMART" id="SM00233">
    <property type="entry name" value="PH"/>
    <property type="match status" value="1"/>
</dbReference>
<feature type="compositionally biased region" description="Polar residues" evidence="6">
    <location>
        <begin position="129"/>
        <end position="143"/>
    </location>
</feature>
<feature type="compositionally biased region" description="Gly residues" evidence="6">
    <location>
        <begin position="48"/>
        <end position="70"/>
    </location>
</feature>
<gene>
    <name evidence="9" type="ORF">ACA1_336880</name>
</gene>
<dbReference type="InterPro" id="IPR011993">
    <property type="entry name" value="PH-like_dom_sf"/>
</dbReference>
<feature type="domain" description="SH3" evidence="7">
    <location>
        <begin position="1211"/>
        <end position="1270"/>
    </location>
</feature>
<feature type="compositionally biased region" description="Low complexity" evidence="6">
    <location>
        <begin position="924"/>
        <end position="941"/>
    </location>
</feature>
<feature type="domain" description="PH" evidence="8">
    <location>
        <begin position="672"/>
        <end position="800"/>
    </location>
</feature>
<dbReference type="Proteomes" id="UP000011083">
    <property type="component" value="Unassembled WGS sequence"/>
</dbReference>
<evidence type="ECO:0000256" key="3">
    <source>
        <dbReference type="ARBA" id="ARBA00023054"/>
    </source>
</evidence>
<evidence type="ECO:0000256" key="6">
    <source>
        <dbReference type="SAM" id="MobiDB-lite"/>
    </source>
</evidence>
<dbReference type="CDD" id="cd00821">
    <property type="entry name" value="PH"/>
    <property type="match status" value="1"/>
</dbReference>
<proteinExistence type="predicted"/>
<feature type="region of interest" description="Disordered" evidence="6">
    <location>
        <begin position="1094"/>
        <end position="1124"/>
    </location>
</feature>
<sequence length="1270" mass="138373">WNSPYGGPPPSYPGPGGADPFAPLHFPDASGSTGGGYAPHQPPFSGGAPLGGSSYGYAPSGGAGPYGGGPYGPPTSGPIPQGYPSQYGGYQTAPAPYPGPYGSSGPQQQSQQYQNVPVPNLHVPLQPLVSHNATPPLSSSASQFLLPHHLNPYLQSPQPVPQHQQHPSAYQSQQHPSQYQPQPQHPPAFQQQQQHPSHYPPQHSQQQQRPPQQQQGRSNVMPPPDHRRLSQQPQQQPPPQQEYRRASPPSQHRDGGRGGRGDGPRKASLGGAHRGPASAAPMSPKFQGARPPQQRGGRGGSPRGPSRIGTDRPGGRGSPSPQRQQRTSMAGRAPSSPQVEDEPPIEVLLDIDAEFEDCKPTGKTGLSFYSSVLVAAKTLTLTGKKLAEYWVNRYAAIAKGDATAKDGLLRYQQTLKIALDKLIETVRKGAEGLKDEQVTFLNTSVQALQSFVGVLAESTATTSPAITTRKQIQEELDGALQHLQSIIFSAKSLLLAAELLGELKMQALREQSKPARPSHRASTQPKESAAHDEKKKRDDEEEREWKQRREAKREKEEKEREKAKEKEKSDREAREKDVAAAAAAREREAAKEKEREREKEKEREEKEREKATKAASAAKPVDPISLKEPEPPKVDKKATTHAAAPSAPAPAPVAAPKPAPQDYSSFQGDTAPAELSGYLLKLGDKGLTRRWSQRWFQQKGKAIYYYKERPKAVGTSRGNTDIVEIHSGWRSKKAVDMDKEDIKPQGHFDILEVQMVMPGAKVKGGYTLDVVVTTGRTYHLQATTVEDQMRWMSGILAWRNYLFSASSNKASEDNMGLPINASMKTKEKVAALENYVQDLESTIKAETDALGMMEKGGATPADTEPKREMLRELQGKKQKALTKLKELDKSGKKPGKAAAAGPAEIKRQDAPPPQQKRATDAKLPTTRPPTASQPPAAAAEAGSGKSVEQLEEELKQANDKVKKLTATKSGLEKLVGFYAKDPAAQQKAQQEVKQMQDDIDKLKKQAQDIKALLEQRKAASAAPPAATAPASQLSGYQARAMFPFMGQTGGELSFNAGDIINLIDYSHDEWWTGELNGREGSFPCSYVETIDGDEEEQHVAAAPAEPEPEPEPTPQAAAHVDYQHHSASSDAVAAVHENATGAQVEVLYDFTPQDDGELECKQGDILDVLDWPDDEWVRARLNGREGVVPASYVQAIETFQADELPEEGEAGDYYTATALYDFDGQNEQELSFKAGDVITLTDYSDEEWWHGTLNGVEGMFPASYVQTQDE</sequence>
<feature type="compositionally biased region" description="Low complexity" evidence="6">
    <location>
        <begin position="1114"/>
        <end position="1124"/>
    </location>
</feature>
<feature type="compositionally biased region" description="Polar residues" evidence="6">
    <location>
        <begin position="319"/>
        <end position="328"/>
    </location>
</feature>
<dbReference type="FunFam" id="2.30.30.40:FF:000072">
    <property type="entry name" value="Unconventional Myosin IB"/>
    <property type="match status" value="2"/>
</dbReference>
<feature type="compositionally biased region" description="Basic and acidic residues" evidence="6">
    <location>
        <begin position="528"/>
        <end position="612"/>
    </location>
</feature>
<dbReference type="PROSITE" id="PS50003">
    <property type="entry name" value="PH_DOMAIN"/>
    <property type="match status" value="1"/>
</dbReference>
<keyword evidence="2 5" id="KW-0728">SH3 domain</keyword>
<keyword evidence="4" id="KW-0472">Membrane</keyword>
<feature type="region of interest" description="Disordered" evidence="6">
    <location>
        <begin position="1"/>
        <end position="342"/>
    </location>
</feature>
<feature type="domain" description="SH3" evidence="7">
    <location>
        <begin position="1139"/>
        <end position="1198"/>
    </location>
</feature>
<organism evidence="9 10">
    <name type="scientific">Acanthamoeba castellanii (strain ATCC 30010 / Neff)</name>
    <dbReference type="NCBI Taxonomy" id="1257118"/>
    <lineage>
        <taxon>Eukaryota</taxon>
        <taxon>Amoebozoa</taxon>
        <taxon>Discosea</taxon>
        <taxon>Longamoebia</taxon>
        <taxon>Centramoebida</taxon>
        <taxon>Acanthamoebidae</taxon>
        <taxon>Acanthamoeba</taxon>
    </lineage>
</organism>
<dbReference type="InterPro" id="IPR001452">
    <property type="entry name" value="SH3_domain"/>
</dbReference>
<dbReference type="PRINTS" id="PR00452">
    <property type="entry name" value="SH3DOMAIN"/>
</dbReference>
<reference evidence="9 10" key="1">
    <citation type="journal article" date="2013" name="Genome Biol.">
        <title>Genome of Acanthamoeba castellanii highlights extensive lateral gene transfer and early evolution of tyrosine kinase signaling.</title>
        <authorList>
            <person name="Clarke M."/>
            <person name="Lohan A.J."/>
            <person name="Liu B."/>
            <person name="Lagkouvardos I."/>
            <person name="Roy S."/>
            <person name="Zafar N."/>
            <person name="Bertelli C."/>
            <person name="Schilde C."/>
            <person name="Kianianmomeni A."/>
            <person name="Burglin T.R."/>
            <person name="Frech C."/>
            <person name="Turcotte B."/>
            <person name="Kopec K.O."/>
            <person name="Synnott J.M."/>
            <person name="Choo C."/>
            <person name="Paponov I."/>
            <person name="Finkler A."/>
            <person name="Soon Heng Tan C."/>
            <person name="Hutchins A.P."/>
            <person name="Weinmeier T."/>
            <person name="Rattei T."/>
            <person name="Chu J.S."/>
            <person name="Gimenez G."/>
            <person name="Irimia M."/>
            <person name="Rigden D.J."/>
            <person name="Fitzpatrick D.A."/>
            <person name="Lorenzo-Morales J."/>
            <person name="Bateman A."/>
            <person name="Chiu C.H."/>
            <person name="Tang P."/>
            <person name="Hegemann P."/>
            <person name="Fromm H."/>
            <person name="Raoult D."/>
            <person name="Greub G."/>
            <person name="Miranda-Saavedra D."/>
            <person name="Chen N."/>
            <person name="Nash P."/>
            <person name="Ginger M.L."/>
            <person name="Horn M."/>
            <person name="Schaap P."/>
            <person name="Caler L."/>
            <person name="Loftus B."/>
        </authorList>
    </citation>
    <scope>NUCLEOTIDE SEQUENCE [LARGE SCALE GENOMIC DNA]</scope>
    <source>
        <strain evidence="9 10">Neff</strain>
    </source>
</reference>
<evidence type="ECO:0000256" key="1">
    <source>
        <dbReference type="ARBA" id="ARBA00004170"/>
    </source>
</evidence>
<dbReference type="PROSITE" id="PS50002">
    <property type="entry name" value="SH3"/>
    <property type="match status" value="3"/>
</dbReference>
<evidence type="ECO:0000313" key="10">
    <source>
        <dbReference type="Proteomes" id="UP000011083"/>
    </source>
</evidence>
<feature type="compositionally biased region" description="Low complexity" evidence="6">
    <location>
        <begin position="155"/>
        <end position="215"/>
    </location>
</feature>
<dbReference type="InterPro" id="IPR001849">
    <property type="entry name" value="PH_domain"/>
</dbReference>
<comment type="subcellular location">
    <subcellularLocation>
        <location evidence="1">Membrane</location>
        <topology evidence="1">Peripheral membrane protein</topology>
    </subcellularLocation>
</comment>
<dbReference type="SMART" id="SM00326">
    <property type="entry name" value="SH3"/>
    <property type="match status" value="3"/>
</dbReference>
<dbReference type="AlphaFoldDB" id="L8GTA6"/>
<dbReference type="Gene3D" id="2.30.30.40">
    <property type="entry name" value="SH3 Domains"/>
    <property type="match status" value="3"/>
</dbReference>
<dbReference type="Pfam" id="PF00018">
    <property type="entry name" value="SH3_1"/>
    <property type="match status" value="2"/>
</dbReference>
<evidence type="ECO:0000256" key="2">
    <source>
        <dbReference type="ARBA" id="ARBA00022443"/>
    </source>
</evidence>
<feature type="compositionally biased region" description="Pro residues" evidence="6">
    <location>
        <begin position="647"/>
        <end position="659"/>
    </location>
</feature>
<feature type="compositionally biased region" description="Basic and acidic residues" evidence="6">
    <location>
        <begin position="625"/>
        <end position="638"/>
    </location>
</feature>
<dbReference type="Pfam" id="PF14604">
    <property type="entry name" value="SH3_9"/>
    <property type="match status" value="1"/>
</dbReference>
<keyword evidence="10" id="KW-1185">Reference proteome</keyword>
<dbReference type="VEuPathDB" id="AmoebaDB:ACA1_336880"/>
<dbReference type="KEGG" id="acan:ACA1_336880"/>
<feature type="domain" description="SH3" evidence="7">
    <location>
        <begin position="1033"/>
        <end position="1092"/>
    </location>
</feature>
<feature type="region of interest" description="Disordered" evidence="6">
    <location>
        <begin position="510"/>
        <end position="669"/>
    </location>
</feature>
<evidence type="ECO:0000313" key="9">
    <source>
        <dbReference type="EMBL" id="ELR16235.1"/>
    </source>
</evidence>
<dbReference type="OrthoDB" id="19092at2759"/>
<dbReference type="Pfam" id="PF00169">
    <property type="entry name" value="PH"/>
    <property type="match status" value="1"/>
</dbReference>
<dbReference type="SUPFAM" id="SSF50729">
    <property type="entry name" value="PH domain-like"/>
    <property type="match status" value="1"/>
</dbReference>
<protein>
    <submittedName>
        <fullName evidence="9">SH3 domain containing protein</fullName>
    </submittedName>
</protein>
<evidence type="ECO:0000256" key="5">
    <source>
        <dbReference type="PROSITE-ProRule" id="PRU00192"/>
    </source>
</evidence>
<evidence type="ECO:0000256" key="4">
    <source>
        <dbReference type="ARBA" id="ARBA00023136"/>
    </source>
</evidence>
<feature type="compositionally biased region" description="Pro residues" evidence="6">
    <location>
        <begin position="1"/>
        <end position="13"/>
    </location>
</feature>